<dbReference type="PANTHER" id="PTHR42701">
    <property type="entry name" value="IMIDAZOLE GLYCEROL PHOSPHATE SYNTHASE SUBUNIT HISH"/>
    <property type="match status" value="1"/>
</dbReference>
<evidence type="ECO:0000313" key="13">
    <source>
        <dbReference type="EMBL" id="SHG09486.1"/>
    </source>
</evidence>
<dbReference type="GO" id="GO:0016829">
    <property type="term" value="F:lyase activity"/>
    <property type="evidence" value="ECO:0007669"/>
    <property type="project" value="UniProtKB-KW"/>
</dbReference>
<dbReference type="EMBL" id="FQVW01000015">
    <property type="protein sequence ID" value="SHG09486.1"/>
    <property type="molecule type" value="Genomic_DNA"/>
</dbReference>
<dbReference type="HAMAP" id="MF_00278">
    <property type="entry name" value="HisH"/>
    <property type="match status" value="1"/>
</dbReference>
<dbReference type="InterPro" id="IPR017926">
    <property type="entry name" value="GATASE"/>
</dbReference>
<dbReference type="InterPro" id="IPR029062">
    <property type="entry name" value="Class_I_gatase-like"/>
</dbReference>
<evidence type="ECO:0000256" key="3">
    <source>
        <dbReference type="ARBA" id="ARBA00022605"/>
    </source>
</evidence>
<dbReference type="EC" id="4.3.2.10" evidence="10"/>
<evidence type="ECO:0000256" key="7">
    <source>
        <dbReference type="ARBA" id="ARBA00023239"/>
    </source>
</evidence>
<dbReference type="PANTHER" id="PTHR42701:SF1">
    <property type="entry name" value="IMIDAZOLE GLYCEROL PHOSPHATE SYNTHASE SUBUNIT HISH"/>
    <property type="match status" value="1"/>
</dbReference>
<dbReference type="Gene3D" id="3.40.50.880">
    <property type="match status" value="1"/>
</dbReference>
<gene>
    <name evidence="10" type="primary">hisH</name>
    <name evidence="13" type="ORF">SAMN05216225_101548</name>
</gene>
<comment type="pathway">
    <text evidence="1 10">Amino-acid biosynthesis; L-histidine biosynthesis; L-histidine from 5-phospho-alpha-D-ribose 1-diphosphate: step 5/9.</text>
</comment>
<dbReference type="GO" id="GO:0004359">
    <property type="term" value="F:glutaminase activity"/>
    <property type="evidence" value="ECO:0007669"/>
    <property type="project" value="UniProtKB-EC"/>
</dbReference>
<reference evidence="13 14" key="1">
    <citation type="submission" date="2016-11" db="EMBL/GenBank/DDBJ databases">
        <authorList>
            <person name="Jaros S."/>
            <person name="Januszkiewicz K."/>
            <person name="Wedrychowicz H."/>
        </authorList>
    </citation>
    <scope>NUCLEOTIDE SEQUENCE [LARGE SCALE GENOMIC DNA]</scope>
    <source>
        <strain evidence="13 14">IBRC-M 10683</strain>
    </source>
</reference>
<keyword evidence="14" id="KW-1185">Reference proteome</keyword>
<keyword evidence="3 10" id="KW-0028">Amino-acid biosynthesis</keyword>
<dbReference type="RefSeq" id="WP_072889892.1">
    <property type="nucleotide sequence ID" value="NZ_FQVW01000015.1"/>
</dbReference>
<dbReference type="Proteomes" id="UP000183988">
    <property type="component" value="Unassembled WGS sequence"/>
</dbReference>
<keyword evidence="10" id="KW-0963">Cytoplasm</keyword>
<evidence type="ECO:0000256" key="8">
    <source>
        <dbReference type="ARBA" id="ARBA00047838"/>
    </source>
</evidence>
<feature type="domain" description="Glutamine amidotransferase" evidence="12">
    <location>
        <begin position="4"/>
        <end position="196"/>
    </location>
</feature>
<name>A0A1M5H0R6_9BACI</name>
<dbReference type="AlphaFoldDB" id="A0A1M5H0R6"/>
<evidence type="ECO:0000256" key="6">
    <source>
        <dbReference type="ARBA" id="ARBA00023102"/>
    </source>
</evidence>
<comment type="catalytic activity">
    <reaction evidence="9 10">
        <text>L-glutamine + H2O = L-glutamate + NH4(+)</text>
        <dbReference type="Rhea" id="RHEA:15889"/>
        <dbReference type="ChEBI" id="CHEBI:15377"/>
        <dbReference type="ChEBI" id="CHEBI:28938"/>
        <dbReference type="ChEBI" id="CHEBI:29985"/>
        <dbReference type="ChEBI" id="CHEBI:58359"/>
        <dbReference type="EC" id="3.5.1.2"/>
    </reaction>
</comment>
<evidence type="ECO:0000256" key="1">
    <source>
        <dbReference type="ARBA" id="ARBA00005091"/>
    </source>
</evidence>
<keyword evidence="7 10" id="KW-0456">Lyase</keyword>
<evidence type="ECO:0000256" key="4">
    <source>
        <dbReference type="ARBA" id="ARBA00022801"/>
    </source>
</evidence>
<proteinExistence type="inferred from homology"/>
<dbReference type="InterPro" id="IPR010139">
    <property type="entry name" value="Imidazole-glycPsynth_HisH"/>
</dbReference>
<comment type="catalytic activity">
    <reaction evidence="8 10">
        <text>5-[(5-phospho-1-deoxy-D-ribulos-1-ylimino)methylamino]-1-(5-phospho-beta-D-ribosyl)imidazole-4-carboxamide + L-glutamine = D-erythro-1-(imidazol-4-yl)glycerol 3-phosphate + 5-amino-1-(5-phospho-beta-D-ribosyl)imidazole-4-carboxamide + L-glutamate + H(+)</text>
        <dbReference type="Rhea" id="RHEA:24793"/>
        <dbReference type="ChEBI" id="CHEBI:15378"/>
        <dbReference type="ChEBI" id="CHEBI:29985"/>
        <dbReference type="ChEBI" id="CHEBI:58278"/>
        <dbReference type="ChEBI" id="CHEBI:58359"/>
        <dbReference type="ChEBI" id="CHEBI:58475"/>
        <dbReference type="ChEBI" id="CHEBI:58525"/>
        <dbReference type="EC" id="4.3.2.10"/>
    </reaction>
</comment>
<organism evidence="13 14">
    <name type="scientific">Ornithinibacillus halophilus</name>
    <dbReference type="NCBI Taxonomy" id="930117"/>
    <lineage>
        <taxon>Bacteria</taxon>
        <taxon>Bacillati</taxon>
        <taxon>Bacillota</taxon>
        <taxon>Bacilli</taxon>
        <taxon>Bacillales</taxon>
        <taxon>Bacillaceae</taxon>
        <taxon>Ornithinibacillus</taxon>
    </lineage>
</organism>
<keyword evidence="5 10" id="KW-0315">Glutamine amidotransferase</keyword>
<evidence type="ECO:0000256" key="5">
    <source>
        <dbReference type="ARBA" id="ARBA00022962"/>
    </source>
</evidence>
<keyword evidence="6 10" id="KW-0368">Histidine biosynthesis</keyword>
<dbReference type="NCBIfam" id="TIGR01855">
    <property type="entry name" value="IMP_synth_hisH"/>
    <property type="match status" value="1"/>
</dbReference>
<dbReference type="OrthoDB" id="9807137at2"/>
<dbReference type="PROSITE" id="PS51273">
    <property type="entry name" value="GATASE_TYPE_1"/>
    <property type="match status" value="1"/>
</dbReference>
<evidence type="ECO:0000259" key="12">
    <source>
        <dbReference type="Pfam" id="PF00117"/>
    </source>
</evidence>
<comment type="subcellular location">
    <subcellularLocation>
        <location evidence="10">Cytoplasm</location>
    </subcellularLocation>
</comment>
<evidence type="ECO:0000256" key="2">
    <source>
        <dbReference type="ARBA" id="ARBA00011152"/>
    </source>
</evidence>
<dbReference type="SUPFAM" id="SSF52317">
    <property type="entry name" value="Class I glutamine amidotransferase-like"/>
    <property type="match status" value="1"/>
</dbReference>
<keyword evidence="4 10" id="KW-0378">Hydrolase</keyword>
<dbReference type="PIRSF" id="PIRSF000495">
    <property type="entry name" value="Amidotransf_hisH"/>
    <property type="match status" value="1"/>
</dbReference>
<comment type="subunit">
    <text evidence="2 10">Heterodimer of HisH and HisF.</text>
</comment>
<dbReference type="EC" id="3.5.1.2" evidence="10"/>
<evidence type="ECO:0000313" key="14">
    <source>
        <dbReference type="Proteomes" id="UP000183988"/>
    </source>
</evidence>
<dbReference type="GO" id="GO:0000107">
    <property type="term" value="F:imidazoleglycerol-phosphate synthase activity"/>
    <property type="evidence" value="ECO:0007669"/>
    <property type="project" value="UniProtKB-UniRule"/>
</dbReference>
<dbReference type="Pfam" id="PF00117">
    <property type="entry name" value="GATase"/>
    <property type="match status" value="1"/>
</dbReference>
<feature type="active site" evidence="10 11">
    <location>
        <position position="183"/>
    </location>
</feature>
<dbReference type="GO" id="GO:0005737">
    <property type="term" value="C:cytoplasm"/>
    <property type="evidence" value="ECO:0007669"/>
    <property type="project" value="UniProtKB-SubCell"/>
</dbReference>
<evidence type="ECO:0000256" key="10">
    <source>
        <dbReference type="HAMAP-Rule" id="MF_00278"/>
    </source>
</evidence>
<sequence length="201" mass="22099">MIAIIDYGAGNLKSLQFALSKLNIDSCITTNQDVIESSNAIILPGVGAFEEAMLELQHANVVDVIKNEVNKGKMLLGICLGMQLLYENSSEDGFTEGLNLLQGSINRIPDTVKVPHMGWNTLSINQNRPIIKGLPENPYVYFVHSFYATNQNSKDLVSSTDYGVTIPAIVQKENIIGMQFHPEKSGRVGLQLLKNFGEMIS</sequence>
<feature type="active site" evidence="10 11">
    <location>
        <position position="181"/>
    </location>
</feature>
<evidence type="ECO:0000256" key="11">
    <source>
        <dbReference type="PIRSR" id="PIRSR000495-1"/>
    </source>
</evidence>
<keyword evidence="13" id="KW-0808">Transferase</keyword>
<evidence type="ECO:0000256" key="9">
    <source>
        <dbReference type="ARBA" id="ARBA00049534"/>
    </source>
</evidence>
<protein>
    <recommendedName>
        <fullName evidence="10">Imidazole glycerol phosphate synthase subunit HisH</fullName>
        <ecNumber evidence="10">4.3.2.10</ecNumber>
    </recommendedName>
    <alternativeName>
        <fullName evidence="10">IGP synthase glutaminase subunit</fullName>
        <ecNumber evidence="10">3.5.1.2</ecNumber>
    </alternativeName>
    <alternativeName>
        <fullName evidence="10">IGP synthase subunit HisH</fullName>
    </alternativeName>
    <alternativeName>
        <fullName evidence="10">ImGP synthase subunit HisH</fullName>
        <shortName evidence="10">IGPS subunit HisH</shortName>
    </alternativeName>
</protein>
<dbReference type="GO" id="GO:0000105">
    <property type="term" value="P:L-histidine biosynthetic process"/>
    <property type="evidence" value="ECO:0007669"/>
    <property type="project" value="UniProtKB-UniRule"/>
</dbReference>
<comment type="function">
    <text evidence="10">IGPS catalyzes the conversion of PRFAR and glutamine to IGP, AICAR and glutamate. The HisH subunit catalyzes the hydrolysis of glutamine to glutamate and ammonia as part of the synthesis of IGP and AICAR. The resulting ammonia molecule is channeled to the active site of HisF.</text>
</comment>
<feature type="active site" description="Nucleophile" evidence="10 11">
    <location>
        <position position="79"/>
    </location>
</feature>
<dbReference type="STRING" id="930117.SAMN05216225_101548"/>
<dbReference type="UniPathway" id="UPA00031">
    <property type="reaction ID" value="UER00010"/>
</dbReference>
<dbReference type="CDD" id="cd01748">
    <property type="entry name" value="GATase1_IGP_Synthase"/>
    <property type="match status" value="1"/>
</dbReference>
<accession>A0A1M5H0R6</accession>